<dbReference type="AlphaFoldDB" id="A0A4Y2QAM2"/>
<proteinExistence type="predicted"/>
<dbReference type="EMBL" id="BGPR01013575">
    <property type="protein sequence ID" value="GBN61255.1"/>
    <property type="molecule type" value="Genomic_DNA"/>
</dbReference>
<accession>A0A4Y2QAM2</accession>
<gene>
    <name evidence="1" type="ORF">AVEN_128973_1</name>
</gene>
<dbReference type="Proteomes" id="UP000499080">
    <property type="component" value="Unassembled WGS sequence"/>
</dbReference>
<name>A0A4Y2QAM2_ARAVE</name>
<keyword evidence="2" id="KW-1185">Reference proteome</keyword>
<sequence>MLPTTILALEFALAQEWPRKPQELIDSLIQSMPYGCRSVFAHQNTLKRQKKNWYRRAYANNGDMQPIIVTRCGRQRLYKTTDVCQMHRIGSCCCNGVFSRFK</sequence>
<protein>
    <submittedName>
        <fullName evidence="1">Uncharacterized protein</fullName>
    </submittedName>
</protein>
<comment type="caution">
    <text evidence="1">The sequence shown here is derived from an EMBL/GenBank/DDBJ whole genome shotgun (WGS) entry which is preliminary data.</text>
</comment>
<evidence type="ECO:0000313" key="2">
    <source>
        <dbReference type="Proteomes" id="UP000499080"/>
    </source>
</evidence>
<organism evidence="1 2">
    <name type="scientific">Araneus ventricosus</name>
    <name type="common">Orbweaver spider</name>
    <name type="synonym">Epeira ventricosa</name>
    <dbReference type="NCBI Taxonomy" id="182803"/>
    <lineage>
        <taxon>Eukaryota</taxon>
        <taxon>Metazoa</taxon>
        <taxon>Ecdysozoa</taxon>
        <taxon>Arthropoda</taxon>
        <taxon>Chelicerata</taxon>
        <taxon>Arachnida</taxon>
        <taxon>Araneae</taxon>
        <taxon>Araneomorphae</taxon>
        <taxon>Entelegynae</taxon>
        <taxon>Araneoidea</taxon>
        <taxon>Araneidae</taxon>
        <taxon>Araneus</taxon>
    </lineage>
</organism>
<reference evidence="1 2" key="1">
    <citation type="journal article" date="2019" name="Sci. Rep.">
        <title>Orb-weaving spider Araneus ventricosus genome elucidates the spidroin gene catalogue.</title>
        <authorList>
            <person name="Kono N."/>
            <person name="Nakamura H."/>
            <person name="Ohtoshi R."/>
            <person name="Moran D.A.P."/>
            <person name="Shinohara A."/>
            <person name="Yoshida Y."/>
            <person name="Fujiwara M."/>
            <person name="Mori M."/>
            <person name="Tomita M."/>
            <person name="Arakawa K."/>
        </authorList>
    </citation>
    <scope>NUCLEOTIDE SEQUENCE [LARGE SCALE GENOMIC DNA]</scope>
</reference>
<evidence type="ECO:0000313" key="1">
    <source>
        <dbReference type="EMBL" id="GBN61255.1"/>
    </source>
</evidence>